<dbReference type="Proteomes" id="UP000283492">
    <property type="component" value="Unassembled WGS sequence"/>
</dbReference>
<dbReference type="RefSeq" id="WP_118172922.1">
    <property type="nucleotide sequence ID" value="NZ_CABJFX010000028.1"/>
</dbReference>
<accession>A0A3R6AB87</accession>
<proteinExistence type="predicted"/>
<dbReference type="AlphaFoldDB" id="A0A3R6AB87"/>
<reference evidence="1 2" key="1">
    <citation type="submission" date="2018-08" db="EMBL/GenBank/DDBJ databases">
        <title>A genome reference for cultivated species of the human gut microbiota.</title>
        <authorList>
            <person name="Zou Y."/>
            <person name="Xue W."/>
            <person name="Luo G."/>
        </authorList>
    </citation>
    <scope>NUCLEOTIDE SEQUENCE [LARGE SCALE GENOMIC DNA]</scope>
    <source>
        <strain evidence="1 2">AM42-1AC</strain>
    </source>
</reference>
<gene>
    <name evidence="1" type="ORF">DW914_13945</name>
</gene>
<dbReference type="EMBL" id="QSFX01000028">
    <property type="protein sequence ID" value="RHA85755.1"/>
    <property type="molecule type" value="Genomic_DNA"/>
</dbReference>
<name>A0A3R6AB87_9FIRM</name>
<comment type="caution">
    <text evidence="1">The sequence shown here is derived from an EMBL/GenBank/DDBJ whole genome shotgun (WGS) entry which is preliminary data.</text>
</comment>
<protein>
    <submittedName>
        <fullName evidence="1">Uncharacterized protein</fullName>
    </submittedName>
</protein>
<evidence type="ECO:0000313" key="1">
    <source>
        <dbReference type="EMBL" id="RHA85755.1"/>
    </source>
</evidence>
<organism evidence="1 2">
    <name type="scientific">Roseburia inulinivorans</name>
    <dbReference type="NCBI Taxonomy" id="360807"/>
    <lineage>
        <taxon>Bacteria</taxon>
        <taxon>Bacillati</taxon>
        <taxon>Bacillota</taxon>
        <taxon>Clostridia</taxon>
        <taxon>Lachnospirales</taxon>
        <taxon>Lachnospiraceae</taxon>
        <taxon>Roseburia</taxon>
    </lineage>
</organism>
<evidence type="ECO:0000313" key="2">
    <source>
        <dbReference type="Proteomes" id="UP000283492"/>
    </source>
</evidence>
<sequence>MNKYEELIKIFSNVLKKSVDYRIAYIHGVGYASVIGLYKKSENLNISMKIEEVFETPEEMADSLLQNWRWQWLYENRKSLRKKDYESICNLDNDIPMSLKKEYMNCIHNFQEKICIVLHSGD</sequence>